<evidence type="ECO:0008006" key="3">
    <source>
        <dbReference type="Google" id="ProtNLM"/>
    </source>
</evidence>
<reference evidence="1 2" key="1">
    <citation type="submission" date="2023-06" db="EMBL/GenBank/DDBJ databases">
        <title>Actinomycetospora Odt1-22.</title>
        <authorList>
            <person name="Supong K."/>
        </authorList>
    </citation>
    <scope>NUCLEOTIDE SEQUENCE [LARGE SCALE GENOMIC DNA]</scope>
    <source>
        <strain evidence="1 2">Odt1-22</strain>
    </source>
</reference>
<sequence length="53" mass="5351">MNVQKVVGVLVAILVIFWIVSSPNTAAGTVNGVLASLGNAGDSLITFLRGVAP</sequence>
<keyword evidence="2" id="KW-1185">Reference proteome</keyword>
<organism evidence="1 2">
    <name type="scientific">Actinomycetospora termitidis</name>
    <dbReference type="NCBI Taxonomy" id="3053470"/>
    <lineage>
        <taxon>Bacteria</taxon>
        <taxon>Bacillati</taxon>
        <taxon>Actinomycetota</taxon>
        <taxon>Actinomycetes</taxon>
        <taxon>Pseudonocardiales</taxon>
        <taxon>Pseudonocardiaceae</taxon>
        <taxon>Actinomycetospora</taxon>
    </lineage>
</organism>
<name>A0ABT7M202_9PSEU</name>
<evidence type="ECO:0000313" key="2">
    <source>
        <dbReference type="Proteomes" id="UP001231924"/>
    </source>
</evidence>
<evidence type="ECO:0000313" key="1">
    <source>
        <dbReference type="EMBL" id="MDL5154684.1"/>
    </source>
</evidence>
<dbReference type="EMBL" id="JASVWF010000001">
    <property type="protein sequence ID" value="MDL5154684.1"/>
    <property type="molecule type" value="Genomic_DNA"/>
</dbReference>
<comment type="caution">
    <text evidence="1">The sequence shown here is derived from an EMBL/GenBank/DDBJ whole genome shotgun (WGS) entry which is preliminary data.</text>
</comment>
<proteinExistence type="predicted"/>
<dbReference type="Proteomes" id="UP001231924">
    <property type="component" value="Unassembled WGS sequence"/>
</dbReference>
<accession>A0ABT7M202</accession>
<dbReference type="RefSeq" id="WP_286050720.1">
    <property type="nucleotide sequence ID" value="NZ_JASVWF010000001.1"/>
</dbReference>
<gene>
    <name evidence="1" type="ORF">QRT03_01845</name>
</gene>
<protein>
    <recommendedName>
        <fullName evidence="3">Secreted protein</fullName>
    </recommendedName>
</protein>